<dbReference type="InterPro" id="IPR053134">
    <property type="entry name" value="RNA-dir_DNA_polymerase"/>
</dbReference>
<dbReference type="Proteomes" id="UP001458880">
    <property type="component" value="Unassembled WGS sequence"/>
</dbReference>
<keyword evidence="1" id="KW-0548">Nucleotidyltransferase</keyword>
<dbReference type="PANTHER" id="PTHR24559:SF444">
    <property type="entry name" value="REVERSE TRANSCRIPTASE DOMAIN-CONTAINING PROTEIN"/>
    <property type="match status" value="1"/>
</dbReference>
<sequence>MGIIPDLRKGEWSFSSCAVVDTISASEGGISAVQRNRLDDLVEKLFRNMDPKVIGCTNLVEHTIVTHSEPIKQRYYPISPAMQRIVNAELDKLLEQDIVERSNSPWSSPILLIPKKDKTYRFVVDYRKLNKVTEKDAYPLPYISHTLDKLRDARILSRTFPTRWINLEMRAICHP</sequence>
<organism evidence="1 2">
    <name type="scientific">Popillia japonica</name>
    <name type="common">Japanese beetle</name>
    <dbReference type="NCBI Taxonomy" id="7064"/>
    <lineage>
        <taxon>Eukaryota</taxon>
        <taxon>Metazoa</taxon>
        <taxon>Ecdysozoa</taxon>
        <taxon>Arthropoda</taxon>
        <taxon>Hexapoda</taxon>
        <taxon>Insecta</taxon>
        <taxon>Pterygota</taxon>
        <taxon>Neoptera</taxon>
        <taxon>Endopterygota</taxon>
        <taxon>Coleoptera</taxon>
        <taxon>Polyphaga</taxon>
        <taxon>Scarabaeiformia</taxon>
        <taxon>Scarabaeidae</taxon>
        <taxon>Rutelinae</taxon>
        <taxon>Popillia</taxon>
    </lineage>
</organism>
<keyword evidence="1" id="KW-0695">RNA-directed DNA polymerase</keyword>
<accession>A0AAW1IGJ0</accession>
<dbReference type="PANTHER" id="PTHR24559">
    <property type="entry name" value="TRANSPOSON TY3-I GAG-POL POLYPROTEIN"/>
    <property type="match status" value="1"/>
</dbReference>
<dbReference type="InterPro" id="IPR043502">
    <property type="entry name" value="DNA/RNA_pol_sf"/>
</dbReference>
<dbReference type="AlphaFoldDB" id="A0AAW1IGJ0"/>
<keyword evidence="1" id="KW-0808">Transferase</keyword>
<comment type="caution">
    <text evidence="1">The sequence shown here is derived from an EMBL/GenBank/DDBJ whole genome shotgun (WGS) entry which is preliminary data.</text>
</comment>
<keyword evidence="2" id="KW-1185">Reference proteome</keyword>
<evidence type="ECO:0000313" key="1">
    <source>
        <dbReference type="EMBL" id="KAK9688529.1"/>
    </source>
</evidence>
<name>A0AAW1IGJ0_POPJA</name>
<dbReference type="Gene3D" id="3.10.10.10">
    <property type="entry name" value="HIV Type 1 Reverse Transcriptase, subunit A, domain 1"/>
    <property type="match status" value="1"/>
</dbReference>
<dbReference type="GO" id="GO:0003964">
    <property type="term" value="F:RNA-directed DNA polymerase activity"/>
    <property type="evidence" value="ECO:0007669"/>
    <property type="project" value="UniProtKB-KW"/>
</dbReference>
<protein>
    <submittedName>
        <fullName evidence="1">RNase H-like domain found in reverse transcriptase</fullName>
    </submittedName>
</protein>
<dbReference type="SUPFAM" id="SSF56672">
    <property type="entry name" value="DNA/RNA polymerases"/>
    <property type="match status" value="1"/>
</dbReference>
<gene>
    <name evidence="1" type="ORF">QE152_g35252</name>
</gene>
<reference evidence="1 2" key="1">
    <citation type="journal article" date="2024" name="BMC Genomics">
        <title>De novo assembly and annotation of Popillia japonica's genome with initial clues to its potential as an invasive pest.</title>
        <authorList>
            <person name="Cucini C."/>
            <person name="Boschi S."/>
            <person name="Funari R."/>
            <person name="Cardaioli E."/>
            <person name="Iannotti N."/>
            <person name="Marturano G."/>
            <person name="Paoli F."/>
            <person name="Bruttini M."/>
            <person name="Carapelli A."/>
            <person name="Frati F."/>
            <person name="Nardi F."/>
        </authorList>
    </citation>
    <scope>NUCLEOTIDE SEQUENCE [LARGE SCALE GENOMIC DNA]</scope>
    <source>
        <strain evidence="1">DMR45628</strain>
    </source>
</reference>
<evidence type="ECO:0000313" key="2">
    <source>
        <dbReference type="Proteomes" id="UP001458880"/>
    </source>
</evidence>
<proteinExistence type="predicted"/>
<dbReference type="EMBL" id="JASPKY010000588">
    <property type="protein sequence ID" value="KAK9688529.1"/>
    <property type="molecule type" value="Genomic_DNA"/>
</dbReference>